<dbReference type="EMBL" id="RBIJ01000004">
    <property type="protein sequence ID" value="RKQ84154.1"/>
    <property type="molecule type" value="Genomic_DNA"/>
</dbReference>
<dbReference type="Proteomes" id="UP000267019">
    <property type="component" value="Unassembled WGS sequence"/>
</dbReference>
<evidence type="ECO:0000313" key="1">
    <source>
        <dbReference type="EMBL" id="RKQ84154.1"/>
    </source>
</evidence>
<proteinExistence type="predicted"/>
<protein>
    <submittedName>
        <fullName evidence="1">Uncharacterized protein</fullName>
    </submittedName>
</protein>
<evidence type="ECO:0000313" key="2">
    <source>
        <dbReference type="Proteomes" id="UP000267019"/>
    </source>
</evidence>
<dbReference type="RefSeq" id="WP_121444578.1">
    <property type="nucleotide sequence ID" value="NZ_RBIJ01000004.1"/>
</dbReference>
<keyword evidence="2" id="KW-1185">Reference proteome</keyword>
<dbReference type="OrthoDB" id="2372119at2"/>
<name>A0A660KVF5_9BACL</name>
<reference evidence="1 2" key="1">
    <citation type="submission" date="2018-10" db="EMBL/GenBank/DDBJ databases">
        <title>Genomic Encyclopedia of Type Strains, Phase IV (KMG-IV): sequencing the most valuable type-strain genomes for metagenomic binning, comparative biology and taxonomic classification.</title>
        <authorList>
            <person name="Goeker M."/>
        </authorList>
    </citation>
    <scope>NUCLEOTIDE SEQUENCE [LARGE SCALE GENOMIC DNA]</scope>
    <source>
        <strain evidence="1 2">DSM 22653</strain>
    </source>
</reference>
<comment type="caution">
    <text evidence="1">The sequence shown here is derived from an EMBL/GenBank/DDBJ whole genome shotgun (WGS) entry which is preliminary data.</text>
</comment>
<accession>A0A660KVF5</accession>
<organism evidence="1 2">
    <name type="scientific">Brockia lithotrophica</name>
    <dbReference type="NCBI Taxonomy" id="933949"/>
    <lineage>
        <taxon>Bacteria</taxon>
        <taxon>Bacillati</taxon>
        <taxon>Bacillota</taxon>
        <taxon>Bacilli</taxon>
        <taxon>Bacillales</taxon>
        <taxon>Bacillales Family X. Incertae Sedis</taxon>
        <taxon>Brockia</taxon>
    </lineage>
</organism>
<dbReference type="AlphaFoldDB" id="A0A660KVF5"/>
<sequence length="324" mass="37629">MFRFDREAIFGHPRLRLFDDILPLHAYLDDLERHINEIFVAQGERVVQRGRVVALRSTDRGRLVSAFKAGLYLGKYHDLGNRTRFLKRMVAAEHSYEPIRGETVLFLFVGVGKPVYDHLVTYSVGRVTRIAAGQRANLPWGYEVPAEARDPERYVRENVPRLRQLLLEVLEGKSGEPMQALRSAYPVGYVMPPFLLEFGEEALIKNVFRQRLFEPGAQGATAEVVRDMLDCVFALDREKWEVLVDYHGPHVQRWRRAMRRLRDEELTAEEVFRRYGFPVEEEEEGWVRIPKGVSLYEVLLETVGKLPPTFWEKQEREDGGSKDT</sequence>
<gene>
    <name evidence="1" type="ORF">C7438_1331</name>
</gene>